<keyword evidence="2" id="KW-0805">Transcription regulation</keyword>
<feature type="transmembrane region" description="Helical" evidence="5">
    <location>
        <begin position="619"/>
        <end position="643"/>
    </location>
</feature>
<dbReference type="GO" id="GO:0031490">
    <property type="term" value="F:chromatin DNA binding"/>
    <property type="evidence" value="ECO:0007669"/>
    <property type="project" value="TreeGrafter"/>
</dbReference>
<evidence type="ECO:0000259" key="7">
    <source>
        <dbReference type="Pfam" id="PF13872"/>
    </source>
</evidence>
<dbReference type="Pfam" id="PF13871">
    <property type="entry name" value="Helicase_C_4"/>
    <property type="match status" value="1"/>
</dbReference>
<dbReference type="GO" id="GO:0042393">
    <property type="term" value="F:histone binding"/>
    <property type="evidence" value="ECO:0007669"/>
    <property type="project" value="TreeGrafter"/>
</dbReference>
<proteinExistence type="inferred from homology"/>
<dbReference type="AlphaFoldDB" id="A0A158Q5P5"/>
<keyword evidence="5" id="KW-0472">Membrane</keyword>
<dbReference type="Proteomes" id="UP000274756">
    <property type="component" value="Unassembled WGS sequence"/>
</dbReference>
<keyword evidence="5" id="KW-1133">Transmembrane helix</keyword>
<evidence type="ECO:0000256" key="1">
    <source>
        <dbReference type="ARBA" id="ARBA00006992"/>
    </source>
</evidence>
<evidence type="ECO:0000256" key="3">
    <source>
        <dbReference type="ARBA" id="ARBA00023163"/>
    </source>
</evidence>
<evidence type="ECO:0000313" key="11">
    <source>
        <dbReference type="Proteomes" id="UP000274756"/>
    </source>
</evidence>
<evidence type="ECO:0000313" key="12">
    <source>
        <dbReference type="WBParaSite" id="DME_0000791901-mRNA-1"/>
    </source>
</evidence>
<dbReference type="Gene3D" id="3.40.50.300">
    <property type="entry name" value="P-loop containing nucleotide triphosphate hydrolases"/>
    <property type="match status" value="1"/>
</dbReference>
<evidence type="ECO:0000259" key="8">
    <source>
        <dbReference type="Pfam" id="PF25373"/>
    </source>
</evidence>
<accession>A0A158Q5P5</accession>
<keyword evidence="5" id="KW-0812">Transmembrane</keyword>
<evidence type="ECO:0000256" key="5">
    <source>
        <dbReference type="SAM" id="Phobius"/>
    </source>
</evidence>
<feature type="domain" description="Strawberry notch helicase C" evidence="6">
    <location>
        <begin position="812"/>
        <end position="1078"/>
    </location>
</feature>
<gene>
    <name evidence="9" type="ORF">DME_LOCUS2044</name>
</gene>
<dbReference type="InterPro" id="IPR057332">
    <property type="entry name" value="SBNO_a/b_dom"/>
</dbReference>
<dbReference type="InterPro" id="IPR039187">
    <property type="entry name" value="SNO_AAA"/>
</dbReference>
<sequence length="1288" mass="145957">MQKKYADGRTNVLYTSGSTPSIMNIQVSKVIQPQRVNRIEGNISGLCVTSNSRILHESYENTYLQSQVKNDSGSRSSSLTLLDDNQFFNNKRYISHLPRPVQVKYEGMLPQRENYQPINTDFIKIERKVTKDDIRTTIPSYIGRVYNEIEDEEENLGYAETYSDYCPVKLRSGLSHPDCVVETASLSSVAPPDVRYTLSIPEEIIDTGAISAIQLEAVLYACQTHETRLPSGERVGYLIGDGAGVGKGRIIASIIYENYILGRKRSLWLSISSDLKFDAERDLRDIGATNIKVHALNKFKYAKISGKENGNVKKGCVFATYSSLIGECRGAKNKYRTRLKQLIQWCGQDFDGVIILDECHRAKNLVPSSSSKPTKTGRVVMDLQEALPNARIVYASATGATEPKNMAYMTRLGLWGRGQAFPEFNDFINAVEKRGVGAMEVVAMDMKQRGVYLARQLSFRGVNFHVEEVALTPEFIEMYDESVKLWMECKRQFQLVGAERFHSKQVWGQFWAAHQRFFKYLCISAKVAACVKITREAIQSGKCVVIGLQSTGESKTREVLEDVGELTDFVSTAKAVLTSLIDKHFPLDRSNCKVDIFSDFDKIFNEYEKSAKRKMKWKMMVFITNFLVLFFWFPCMFSFILFLDDNDGFIDGDEDAWMKKLMDQAKSSDEESEESAMFDEKNSEKEGDGQNKQSDDEINPFACDFTQEDPWAKKQQVVSDSPVKNKVQKRKKKRKKNNFGKKFRRTTPIETLAMVCFSHSFIREYQEKINKTFISSSRLIDNSSQMCAGGPSIIKAELLAAAERLGTRLPPNTLDELINELGGPEHVAEMTGRKGRIVSREDGEIEYELRHAGADVPLELMNMDEKDKFMKGMKLVAIISEAASSGISLQSDRRAGNRRRRVHITLELPWSADKAIQQFDSLNAHLFIIFTPFRFASIVAKRLESLGALTHGDRRATETRDLSQFNLDTRYGRAALDILLRTVIGMFEPPLIPPPKNYKPGDFFADMRRYLEGVGLVYHENDVYFIENETANIPKFLNRILGLPVHAQNAIFQYFSDIVAELVAQAKHDGTYDMGIMDLGMGSDEARKLETRVFLGRVDRGSFRVEMHKIGVERGVSWEDAYAIWNDHHDDQDGFYLSTVGANGKKAAALIYGIGKKRLDTGARLYCITRPNTGRSPKLETMEELSKRFQPATLVQAEKIWKDQFGGSNVMCQHKYFHGRCQSETNGVYCETGRRTRTYFVLSGSVLSVWPVVEDVLSGEVKRTQRMQIIRVRTQQNQKIVATAVITA</sequence>
<dbReference type="OrthoDB" id="421838at2759"/>
<feature type="compositionally biased region" description="Basic and acidic residues" evidence="4">
    <location>
        <begin position="678"/>
        <end position="695"/>
    </location>
</feature>
<dbReference type="Proteomes" id="UP000038040">
    <property type="component" value="Unplaced"/>
</dbReference>
<dbReference type="InterPro" id="IPR026741">
    <property type="entry name" value="SNO"/>
</dbReference>
<feature type="region of interest" description="Disordered" evidence="4">
    <location>
        <begin position="713"/>
        <end position="742"/>
    </location>
</feature>
<dbReference type="InterPro" id="IPR027417">
    <property type="entry name" value="P-loop_NTPase"/>
</dbReference>
<keyword evidence="11" id="KW-1185">Reference proteome</keyword>
<keyword evidence="3" id="KW-0804">Transcription</keyword>
<dbReference type="PANTHER" id="PTHR12706">
    <property type="entry name" value="STRAWBERRY NOTCH-RELATED"/>
    <property type="match status" value="1"/>
</dbReference>
<feature type="compositionally biased region" description="Basic residues" evidence="4">
    <location>
        <begin position="726"/>
        <end position="742"/>
    </location>
</feature>
<dbReference type="STRING" id="318479.A0A158Q5P5"/>
<evidence type="ECO:0000259" key="6">
    <source>
        <dbReference type="Pfam" id="PF13871"/>
    </source>
</evidence>
<dbReference type="Pfam" id="PF25373">
    <property type="entry name" value="SBNO"/>
    <property type="match status" value="1"/>
</dbReference>
<dbReference type="Pfam" id="PF13872">
    <property type="entry name" value="AAA_34"/>
    <property type="match status" value="1"/>
</dbReference>
<reference evidence="9 11" key="2">
    <citation type="submission" date="2018-11" db="EMBL/GenBank/DDBJ databases">
        <authorList>
            <consortium name="Pathogen Informatics"/>
        </authorList>
    </citation>
    <scope>NUCLEOTIDE SEQUENCE [LARGE SCALE GENOMIC DNA]</scope>
</reference>
<feature type="domain" description="SBNO alpha/beta" evidence="8">
    <location>
        <begin position="1116"/>
        <end position="1235"/>
    </location>
</feature>
<evidence type="ECO:0000313" key="9">
    <source>
        <dbReference type="EMBL" id="VDN52071.1"/>
    </source>
</evidence>
<dbReference type="GO" id="GO:0005634">
    <property type="term" value="C:nucleus"/>
    <property type="evidence" value="ECO:0007669"/>
    <property type="project" value="TreeGrafter"/>
</dbReference>
<protein>
    <submittedName>
        <fullName evidence="12">Protein strawberry notch</fullName>
    </submittedName>
</protein>
<dbReference type="InterPro" id="IPR026937">
    <property type="entry name" value="SBNO_Helicase_C_dom"/>
</dbReference>
<evidence type="ECO:0000313" key="10">
    <source>
        <dbReference type="Proteomes" id="UP000038040"/>
    </source>
</evidence>
<dbReference type="EMBL" id="UYYG01000043">
    <property type="protein sequence ID" value="VDN52071.1"/>
    <property type="molecule type" value="Genomic_DNA"/>
</dbReference>
<evidence type="ECO:0000256" key="2">
    <source>
        <dbReference type="ARBA" id="ARBA00023015"/>
    </source>
</evidence>
<evidence type="ECO:0000256" key="4">
    <source>
        <dbReference type="SAM" id="MobiDB-lite"/>
    </source>
</evidence>
<feature type="region of interest" description="Disordered" evidence="4">
    <location>
        <begin position="663"/>
        <end position="698"/>
    </location>
</feature>
<feature type="domain" description="Strawberry notch AAA" evidence="7">
    <location>
        <begin position="176"/>
        <end position="481"/>
    </location>
</feature>
<dbReference type="FunFam" id="3.40.50.300:FF:000342">
    <property type="entry name" value="Protein strawberry notch homolog 2"/>
    <property type="match status" value="1"/>
</dbReference>
<name>A0A158Q5P5_DRAME</name>
<dbReference type="GO" id="GO:0006355">
    <property type="term" value="P:regulation of DNA-templated transcription"/>
    <property type="evidence" value="ECO:0007669"/>
    <property type="project" value="InterPro"/>
</dbReference>
<reference evidence="12" key="1">
    <citation type="submission" date="2016-04" db="UniProtKB">
        <authorList>
            <consortium name="WormBaseParasite"/>
        </authorList>
    </citation>
    <scope>IDENTIFICATION</scope>
</reference>
<dbReference type="WBParaSite" id="DME_0000791901-mRNA-1">
    <property type="protein sequence ID" value="DME_0000791901-mRNA-1"/>
    <property type="gene ID" value="DME_0000791901"/>
</dbReference>
<dbReference type="PANTHER" id="PTHR12706:SF30">
    <property type="entry name" value="PROTEIN STRAWBERRY NOTCH-RELATED"/>
    <property type="match status" value="1"/>
</dbReference>
<comment type="similarity">
    <text evidence="1">Belongs to the SBNO family.</text>
</comment>
<dbReference type="SUPFAM" id="SSF52540">
    <property type="entry name" value="P-loop containing nucleoside triphosphate hydrolases"/>
    <property type="match status" value="1"/>
</dbReference>
<organism evidence="10 12">
    <name type="scientific">Dracunculus medinensis</name>
    <name type="common">Guinea worm</name>
    <dbReference type="NCBI Taxonomy" id="318479"/>
    <lineage>
        <taxon>Eukaryota</taxon>
        <taxon>Metazoa</taxon>
        <taxon>Ecdysozoa</taxon>
        <taxon>Nematoda</taxon>
        <taxon>Chromadorea</taxon>
        <taxon>Rhabditida</taxon>
        <taxon>Spirurina</taxon>
        <taxon>Dracunculoidea</taxon>
        <taxon>Dracunculidae</taxon>
        <taxon>Dracunculus</taxon>
    </lineage>
</organism>